<keyword evidence="4 5" id="KW-0472">Membrane</keyword>
<evidence type="ECO:0000256" key="2">
    <source>
        <dbReference type="ARBA" id="ARBA00022692"/>
    </source>
</evidence>
<evidence type="ECO:0000313" key="6">
    <source>
        <dbReference type="EMBL" id="RUO78837.1"/>
    </source>
</evidence>
<keyword evidence="3 5" id="KW-1133">Transmembrane helix</keyword>
<keyword evidence="1 5" id="KW-1003">Cell membrane</keyword>
<reference evidence="6 7" key="1">
    <citation type="journal article" date="2011" name="Front. Microbiol.">
        <title>Genomic signatures of strain selection and enhancement in Bacillus atrophaeus var. globigii, a historical biowarfare simulant.</title>
        <authorList>
            <person name="Gibbons H.S."/>
            <person name="Broomall S.M."/>
            <person name="McNew L.A."/>
            <person name="Daligault H."/>
            <person name="Chapman C."/>
            <person name="Bruce D."/>
            <person name="Karavis M."/>
            <person name="Krepps M."/>
            <person name="McGregor P.A."/>
            <person name="Hong C."/>
            <person name="Park K.H."/>
            <person name="Akmal A."/>
            <person name="Feldman A."/>
            <person name="Lin J.S."/>
            <person name="Chang W.E."/>
            <person name="Higgs B.W."/>
            <person name="Demirev P."/>
            <person name="Lindquist J."/>
            <person name="Liem A."/>
            <person name="Fochler E."/>
            <person name="Read T.D."/>
            <person name="Tapia R."/>
            <person name="Johnson S."/>
            <person name="Bishop-Lilly K.A."/>
            <person name="Detter C."/>
            <person name="Han C."/>
            <person name="Sozhamannan S."/>
            <person name="Rosenzweig C.N."/>
            <person name="Skowronski E.W."/>
        </authorList>
    </citation>
    <scope>NUCLEOTIDE SEQUENCE [LARGE SCALE GENOMIC DNA]</scope>
    <source>
        <strain evidence="6 7">CC-PW-9</strain>
    </source>
</reference>
<proteinExistence type="inferred from homology"/>
<feature type="transmembrane region" description="Helical" evidence="5">
    <location>
        <begin position="74"/>
        <end position="95"/>
    </location>
</feature>
<evidence type="ECO:0000256" key="3">
    <source>
        <dbReference type="ARBA" id="ARBA00022989"/>
    </source>
</evidence>
<organism evidence="6 7">
    <name type="scientific">Idiomarina tyrosinivorans</name>
    <dbReference type="NCBI Taxonomy" id="1445662"/>
    <lineage>
        <taxon>Bacteria</taxon>
        <taxon>Pseudomonadati</taxon>
        <taxon>Pseudomonadota</taxon>
        <taxon>Gammaproteobacteria</taxon>
        <taxon>Alteromonadales</taxon>
        <taxon>Idiomarinaceae</taxon>
        <taxon>Idiomarina</taxon>
    </lineage>
</organism>
<comment type="caution">
    <text evidence="6">The sequence shown here is derived from an EMBL/GenBank/DDBJ whole genome shotgun (WGS) entry which is preliminary data.</text>
</comment>
<dbReference type="HAMAP" id="MF_00189">
    <property type="entry name" value="YciB"/>
    <property type="match status" value="1"/>
</dbReference>
<comment type="function">
    <text evidence="5">Plays a role in cell envelope biogenesis, maintenance of cell envelope integrity and membrane homeostasis.</text>
</comment>
<sequence length="183" mass="20896">MALMLEYLPLIAFFVVYKAADIYWATAVLMAATLVQIIALKWLKSPVTGRHWVILGAVMVFGAFTLVLHDDWFVKIKVSIIYLLMALGLVGTLWWRKQSPLESLFGNDIKVAKKDWQILTYGWALFLLAIAAVNWYIAVNWSQSAWVNFKVFGVISLFLLLSIASGIFLYQRAKQHDPEQLQQ</sequence>
<feature type="transmembrane region" description="Helical" evidence="5">
    <location>
        <begin position="116"/>
        <end position="137"/>
    </location>
</feature>
<dbReference type="Proteomes" id="UP000287996">
    <property type="component" value="Unassembled WGS sequence"/>
</dbReference>
<dbReference type="GO" id="GO:0005886">
    <property type="term" value="C:plasma membrane"/>
    <property type="evidence" value="ECO:0007669"/>
    <property type="project" value="UniProtKB-SubCell"/>
</dbReference>
<dbReference type="AlphaFoldDB" id="A0A432ZLG3"/>
<keyword evidence="5" id="KW-0997">Cell inner membrane</keyword>
<evidence type="ECO:0000313" key="7">
    <source>
        <dbReference type="Proteomes" id="UP000287996"/>
    </source>
</evidence>
<dbReference type="RefSeq" id="WP_126842408.1">
    <property type="nucleotide sequence ID" value="NZ_PIQH01000009.1"/>
</dbReference>
<evidence type="ECO:0000256" key="1">
    <source>
        <dbReference type="ARBA" id="ARBA00022475"/>
    </source>
</evidence>
<comment type="subcellular location">
    <subcellularLocation>
        <location evidence="5">Cell inner membrane</location>
        <topology evidence="5">Multi-pass membrane protein</topology>
    </subcellularLocation>
</comment>
<feature type="transmembrane region" description="Helical" evidence="5">
    <location>
        <begin position="149"/>
        <end position="170"/>
    </location>
</feature>
<comment type="similarity">
    <text evidence="5">Belongs to the YciB family.</text>
</comment>
<dbReference type="PANTHER" id="PTHR36917:SF1">
    <property type="entry name" value="INNER MEMBRANE-SPANNING PROTEIN YCIB"/>
    <property type="match status" value="1"/>
</dbReference>
<feature type="transmembrane region" description="Helical" evidence="5">
    <location>
        <begin position="22"/>
        <end position="40"/>
    </location>
</feature>
<protein>
    <recommendedName>
        <fullName evidence="5">Inner membrane-spanning protein YciB</fullName>
    </recommendedName>
</protein>
<keyword evidence="2 5" id="KW-0812">Transmembrane</keyword>
<evidence type="ECO:0000256" key="5">
    <source>
        <dbReference type="HAMAP-Rule" id="MF_00189"/>
    </source>
</evidence>
<dbReference type="OrthoDB" id="9788219at2"/>
<accession>A0A432ZLG3</accession>
<keyword evidence="7" id="KW-1185">Reference proteome</keyword>
<gene>
    <name evidence="5" type="primary">yciB</name>
    <name evidence="6" type="ORF">CWI84_09775</name>
</gene>
<dbReference type="EMBL" id="PIQH01000009">
    <property type="protein sequence ID" value="RUO78837.1"/>
    <property type="molecule type" value="Genomic_DNA"/>
</dbReference>
<name>A0A432ZLG3_9GAMM</name>
<feature type="transmembrane region" description="Helical" evidence="5">
    <location>
        <begin position="52"/>
        <end position="68"/>
    </location>
</feature>
<dbReference type="PANTHER" id="PTHR36917">
    <property type="entry name" value="INTRACELLULAR SEPTATION PROTEIN A-RELATED"/>
    <property type="match status" value="1"/>
</dbReference>
<dbReference type="Pfam" id="PF04279">
    <property type="entry name" value="IspA"/>
    <property type="match status" value="1"/>
</dbReference>
<dbReference type="InterPro" id="IPR006008">
    <property type="entry name" value="YciB"/>
</dbReference>
<evidence type="ECO:0000256" key="4">
    <source>
        <dbReference type="ARBA" id="ARBA00023136"/>
    </source>
</evidence>